<dbReference type="EMBL" id="LSMT01000452">
    <property type="protein sequence ID" value="PFX17738.1"/>
    <property type="molecule type" value="Genomic_DNA"/>
</dbReference>
<keyword evidence="1" id="KW-0677">Repeat</keyword>
<dbReference type="InterPro" id="IPR004087">
    <property type="entry name" value="KH_dom"/>
</dbReference>
<dbReference type="OrthoDB" id="752362at2759"/>
<evidence type="ECO:0000256" key="2">
    <source>
        <dbReference type="PROSITE-ProRule" id="PRU00117"/>
    </source>
</evidence>
<accession>A0A2B4RN26</accession>
<dbReference type="SMART" id="SM00322">
    <property type="entry name" value="KH"/>
    <property type="match status" value="2"/>
</dbReference>
<dbReference type="InterPro" id="IPR036612">
    <property type="entry name" value="KH_dom_type_1_sf"/>
</dbReference>
<evidence type="ECO:0000256" key="1">
    <source>
        <dbReference type="ARBA" id="ARBA00022737"/>
    </source>
</evidence>
<dbReference type="SUPFAM" id="SSF54791">
    <property type="entry name" value="Eukaryotic type KH-domain (KH-domain type I)"/>
    <property type="match status" value="2"/>
</dbReference>
<organism evidence="4 5">
    <name type="scientific">Stylophora pistillata</name>
    <name type="common">Smooth cauliflower coral</name>
    <dbReference type="NCBI Taxonomy" id="50429"/>
    <lineage>
        <taxon>Eukaryota</taxon>
        <taxon>Metazoa</taxon>
        <taxon>Cnidaria</taxon>
        <taxon>Anthozoa</taxon>
        <taxon>Hexacorallia</taxon>
        <taxon>Scleractinia</taxon>
        <taxon>Astrocoeniina</taxon>
        <taxon>Pocilloporidae</taxon>
        <taxon>Stylophora</taxon>
    </lineage>
</organism>
<dbReference type="GO" id="GO:0003723">
    <property type="term" value="F:RNA binding"/>
    <property type="evidence" value="ECO:0007669"/>
    <property type="project" value="UniProtKB-UniRule"/>
</dbReference>
<keyword evidence="5" id="KW-1185">Reference proteome</keyword>
<evidence type="ECO:0000313" key="5">
    <source>
        <dbReference type="Proteomes" id="UP000225706"/>
    </source>
</evidence>
<comment type="caution">
    <text evidence="4">The sequence shown here is derived from an EMBL/GenBank/DDBJ whole genome shotgun (WGS) entry which is preliminary data.</text>
</comment>
<dbReference type="CDD" id="cd00105">
    <property type="entry name" value="KH-I"/>
    <property type="match status" value="2"/>
</dbReference>
<proteinExistence type="predicted"/>
<dbReference type="AlphaFoldDB" id="A0A2B4RN26"/>
<feature type="domain" description="K Homology" evidence="3">
    <location>
        <begin position="6"/>
        <end position="69"/>
    </location>
</feature>
<dbReference type="InterPro" id="IPR004088">
    <property type="entry name" value="KH_dom_type_1"/>
</dbReference>
<sequence>MSNVQRPMTRVIPIPQNKVGLVIGKKGSQIQEIRNQTGVNITVKDNHAHLRGTAEQCQHAETMIEEILTRPYNKKGGFKKLNVTIPEKFMGFVIGKGRENLNNIETRTGVALKVIDNHLHFKGSTKQEKKVIREVRNMVKTRKKSNAIRFVHVDTAHLKEGHALKLSIAQPSPNTMVGLKCFKLDLEDDPLVEETPSGFADMESLKEKMLGILKQIHKEKEEEMVIVDIWCHFGHAYLINVDEDDENDLFTLEELKDRIESTAGDRWKTFFSEVETIEVEQIEKYLRDCACTTSDDIRYDLTFFTPSGLEVRVKVWLIEKELGAEGASASSFAFRHSAPLPVRNALTHVLPVEHSGDASNSPIFHICETFHQRMKLDILMPSAGFDCRLKIRTFPKSPKTTTLQAEEERNILEKYLMEMSIEDGQLTFPPISKLPDGFDLFYQRRSLRKTYQYKYDGDMFTLTVCKDQSKEVNPDQTDAYSFNESEAKPDVHLHCEEWDQVLNEGNWEPEQIIAKLPKFLEFLRKVQGILPHSNSK</sequence>
<dbReference type="Pfam" id="PF00013">
    <property type="entry name" value="KH_1"/>
    <property type="match status" value="2"/>
</dbReference>
<protein>
    <submittedName>
        <fullName evidence="4">Far upstream element-binding protein 1</fullName>
    </submittedName>
</protein>
<reference evidence="5" key="1">
    <citation type="journal article" date="2017" name="bioRxiv">
        <title>Comparative analysis of the genomes of Stylophora pistillata and Acropora digitifera provides evidence for extensive differences between species of corals.</title>
        <authorList>
            <person name="Voolstra C.R."/>
            <person name="Li Y."/>
            <person name="Liew Y.J."/>
            <person name="Baumgarten S."/>
            <person name="Zoccola D."/>
            <person name="Flot J.-F."/>
            <person name="Tambutte S."/>
            <person name="Allemand D."/>
            <person name="Aranda M."/>
        </authorList>
    </citation>
    <scope>NUCLEOTIDE SEQUENCE [LARGE SCALE GENOMIC DNA]</scope>
</reference>
<name>A0A2B4RN26_STYPI</name>
<dbReference type="STRING" id="50429.A0A2B4RN26"/>
<dbReference type="PANTHER" id="PTHR10288">
    <property type="entry name" value="KH DOMAIN CONTAINING RNA BINDING PROTEIN"/>
    <property type="match status" value="1"/>
</dbReference>
<dbReference type="Gene3D" id="3.30.1370.10">
    <property type="entry name" value="K Homology domain, type 1"/>
    <property type="match status" value="2"/>
</dbReference>
<keyword evidence="2" id="KW-0694">RNA-binding</keyword>
<evidence type="ECO:0000259" key="3">
    <source>
        <dbReference type="SMART" id="SM00322"/>
    </source>
</evidence>
<dbReference type="PROSITE" id="PS50084">
    <property type="entry name" value="KH_TYPE_1"/>
    <property type="match status" value="2"/>
</dbReference>
<gene>
    <name evidence="4" type="primary">Fubp1</name>
    <name evidence="4" type="ORF">AWC38_SpisGene17931</name>
</gene>
<evidence type="ECO:0000313" key="4">
    <source>
        <dbReference type="EMBL" id="PFX17738.1"/>
    </source>
</evidence>
<dbReference type="Proteomes" id="UP000225706">
    <property type="component" value="Unassembled WGS sequence"/>
</dbReference>
<feature type="domain" description="K Homology" evidence="3">
    <location>
        <begin position="77"/>
        <end position="140"/>
    </location>
</feature>